<dbReference type="Gene3D" id="1.10.10.10">
    <property type="entry name" value="Winged helix-like DNA-binding domain superfamily/Winged helix DNA-binding domain"/>
    <property type="match status" value="2"/>
</dbReference>
<dbReference type="Pfam" id="PF12802">
    <property type="entry name" value="MarR_2"/>
    <property type="match status" value="2"/>
</dbReference>
<evidence type="ECO:0000313" key="2">
    <source>
        <dbReference type="EMBL" id="MFB9644798.1"/>
    </source>
</evidence>
<protein>
    <submittedName>
        <fullName evidence="2">MarR family winged helix-turn-helix transcriptional regulator</fullName>
    </submittedName>
</protein>
<dbReference type="InterPro" id="IPR000835">
    <property type="entry name" value="HTH_MarR-typ"/>
</dbReference>
<evidence type="ECO:0000259" key="1">
    <source>
        <dbReference type="PROSITE" id="PS50995"/>
    </source>
</evidence>
<proteinExistence type="predicted"/>
<dbReference type="InterPro" id="IPR036390">
    <property type="entry name" value="WH_DNA-bd_sf"/>
</dbReference>
<dbReference type="SUPFAM" id="SSF46785">
    <property type="entry name" value="Winged helix' DNA-binding domain"/>
    <property type="match status" value="2"/>
</dbReference>
<feature type="domain" description="HTH marR-type" evidence="1">
    <location>
        <begin position="134"/>
        <end position="290"/>
    </location>
</feature>
<dbReference type="SMART" id="SM00347">
    <property type="entry name" value="HTH_MARR"/>
    <property type="match status" value="2"/>
</dbReference>
<dbReference type="InterPro" id="IPR036388">
    <property type="entry name" value="WH-like_DNA-bd_sf"/>
</dbReference>
<dbReference type="RefSeq" id="WP_344711592.1">
    <property type="nucleotide sequence ID" value="NZ_BAAAWH010000001.1"/>
</dbReference>
<dbReference type="InterPro" id="IPR039422">
    <property type="entry name" value="MarR/SlyA-like"/>
</dbReference>
<dbReference type="PANTHER" id="PTHR33164:SF95">
    <property type="entry name" value="TRANSCRIPTIONAL REGULATOR"/>
    <property type="match status" value="1"/>
</dbReference>
<dbReference type="PRINTS" id="PR00598">
    <property type="entry name" value="HTHMARR"/>
</dbReference>
<organism evidence="2 3">
    <name type="scientific">Microbacterium terregens</name>
    <dbReference type="NCBI Taxonomy" id="69363"/>
    <lineage>
        <taxon>Bacteria</taxon>
        <taxon>Bacillati</taxon>
        <taxon>Actinomycetota</taxon>
        <taxon>Actinomycetes</taxon>
        <taxon>Micrococcales</taxon>
        <taxon>Microbacteriaceae</taxon>
        <taxon>Microbacterium</taxon>
    </lineage>
</organism>
<dbReference type="PROSITE" id="PS50995">
    <property type="entry name" value="HTH_MARR_2"/>
    <property type="match status" value="1"/>
</dbReference>
<accession>A0ABV5SWS0</accession>
<comment type="caution">
    <text evidence="2">The sequence shown here is derived from an EMBL/GenBank/DDBJ whole genome shotgun (WGS) entry which is preliminary data.</text>
</comment>
<evidence type="ECO:0000313" key="3">
    <source>
        <dbReference type="Proteomes" id="UP001589611"/>
    </source>
</evidence>
<dbReference type="Proteomes" id="UP001589611">
    <property type="component" value="Unassembled WGS sequence"/>
</dbReference>
<keyword evidence="3" id="KW-1185">Reference proteome</keyword>
<dbReference type="EMBL" id="JBHMBE010000001">
    <property type="protein sequence ID" value="MFB9644798.1"/>
    <property type="molecule type" value="Genomic_DNA"/>
</dbReference>
<dbReference type="PANTHER" id="PTHR33164">
    <property type="entry name" value="TRANSCRIPTIONAL REGULATOR, MARR FAMILY"/>
    <property type="match status" value="1"/>
</dbReference>
<sequence length="294" mass="31947">MSDLQTRHPDSAGLSRVCGHLLRLAQQVHNAQWLEEVGSDPTSPQYAVLAAIAASPGADQRHVSDVASLDTSSTMDVVARLAGRGWVTRARSPSDARRDILMPAAGAVDALASLRTKVQRVQERLLAPLPTEARGEFTELLRRTARVDPRGEDGTYSPLHIPGHLLRRAQQVHTALFAAEFDRELTGPQYAALRVLATHPSISQRELGELAALDKSTAADLVQRLARRGWITREPDAADGRRRVLSLSPAGESAVSGFTPRVALVQERLLEPLTPQDRERFLALLAPVAYIAAP</sequence>
<gene>
    <name evidence="2" type="ORF">ACFFPJ_03185</name>
</gene>
<reference evidence="2 3" key="1">
    <citation type="submission" date="2024-09" db="EMBL/GenBank/DDBJ databases">
        <authorList>
            <person name="Sun Q."/>
            <person name="Mori K."/>
        </authorList>
    </citation>
    <scope>NUCLEOTIDE SEQUENCE [LARGE SCALE GENOMIC DNA]</scope>
    <source>
        <strain evidence="2 3">JCM 1342</strain>
    </source>
</reference>
<name>A0ABV5SWS0_9MICO</name>